<proteinExistence type="predicted"/>
<organism evidence="1 2">
    <name type="scientific">Pinibacter aurantiacus</name>
    <dbReference type="NCBI Taxonomy" id="2851599"/>
    <lineage>
        <taxon>Bacteria</taxon>
        <taxon>Pseudomonadati</taxon>
        <taxon>Bacteroidota</taxon>
        <taxon>Chitinophagia</taxon>
        <taxon>Chitinophagales</taxon>
        <taxon>Chitinophagaceae</taxon>
        <taxon>Pinibacter</taxon>
    </lineage>
</organism>
<name>A0A9E2W3F9_9BACT</name>
<protein>
    <submittedName>
        <fullName evidence="1">Uncharacterized protein</fullName>
    </submittedName>
</protein>
<dbReference type="RefSeq" id="WP_217792213.1">
    <property type="nucleotide sequence ID" value="NZ_JAHSPG010000012.1"/>
</dbReference>
<dbReference type="Proteomes" id="UP000812270">
    <property type="component" value="Unassembled WGS sequence"/>
</dbReference>
<sequence>MSILSNILPKTGISSYYSKKNYYEQKITKSADVQEILSLYNDVDGVIQVQNNIQAFDIPLGSSLSYVRRQMGSPILEYKCEIIQERKILIYKSKFLKTKVFTQFHFYNNKLFIVENHFYTLNDAEHKILQKIFSEKYNLTLDHSRDSYKLVDTKGDKLIVTKDIYTSMVYLYNNREIINELEELHYNKSLKNLNQYQIHLSGWFRRI</sequence>
<dbReference type="EMBL" id="JAHSPG010000012">
    <property type="protein sequence ID" value="MBV4358500.1"/>
    <property type="molecule type" value="Genomic_DNA"/>
</dbReference>
<keyword evidence="2" id="KW-1185">Reference proteome</keyword>
<accession>A0A9E2W3F9</accession>
<comment type="caution">
    <text evidence="1">The sequence shown here is derived from an EMBL/GenBank/DDBJ whole genome shotgun (WGS) entry which is preliminary data.</text>
</comment>
<reference evidence="1" key="1">
    <citation type="submission" date="2021-06" db="EMBL/GenBank/DDBJ databases">
        <authorList>
            <person name="Huq M.A."/>
        </authorList>
    </citation>
    <scope>NUCLEOTIDE SEQUENCE</scope>
    <source>
        <strain evidence="1">MAH-26</strain>
    </source>
</reference>
<evidence type="ECO:0000313" key="1">
    <source>
        <dbReference type="EMBL" id="MBV4358500.1"/>
    </source>
</evidence>
<evidence type="ECO:0000313" key="2">
    <source>
        <dbReference type="Proteomes" id="UP000812270"/>
    </source>
</evidence>
<gene>
    <name evidence="1" type="ORF">KTO63_15150</name>
</gene>
<dbReference type="AlphaFoldDB" id="A0A9E2W3F9"/>